<dbReference type="InterPro" id="IPR027056">
    <property type="entry name" value="Gluconate_2DH_su3"/>
</dbReference>
<proteinExistence type="predicted"/>
<comment type="caution">
    <text evidence="1">The sequence shown here is derived from an EMBL/GenBank/DDBJ whole genome shotgun (WGS) entry which is preliminary data.</text>
</comment>
<dbReference type="AlphaFoldDB" id="A0A561PR49"/>
<keyword evidence="2" id="KW-1185">Reference proteome</keyword>
<organism evidence="1 2">
    <name type="scientific">Chitinophaga polysaccharea</name>
    <dbReference type="NCBI Taxonomy" id="1293035"/>
    <lineage>
        <taxon>Bacteria</taxon>
        <taxon>Pseudomonadati</taxon>
        <taxon>Bacteroidota</taxon>
        <taxon>Chitinophagia</taxon>
        <taxon>Chitinophagales</taxon>
        <taxon>Chitinophagaceae</taxon>
        <taxon>Chitinophaga</taxon>
    </lineage>
</organism>
<dbReference type="RefSeq" id="WP_145670557.1">
    <property type="nucleotide sequence ID" value="NZ_VIWO01000004.1"/>
</dbReference>
<gene>
    <name evidence="1" type="ORF">FHW36_104245</name>
</gene>
<reference evidence="1 2" key="1">
    <citation type="submission" date="2019-06" db="EMBL/GenBank/DDBJ databases">
        <title>Sorghum-associated microbial communities from plants grown in Nebraska, USA.</title>
        <authorList>
            <person name="Schachtman D."/>
        </authorList>
    </citation>
    <scope>NUCLEOTIDE SEQUENCE [LARGE SCALE GENOMIC DNA]</scope>
    <source>
        <strain evidence="1 2">1209</strain>
    </source>
</reference>
<dbReference type="OrthoDB" id="6385145at2"/>
<accession>A0A561PR49</accession>
<dbReference type="Pfam" id="PF13618">
    <property type="entry name" value="Gluconate_2-dh3"/>
    <property type="match status" value="1"/>
</dbReference>
<evidence type="ECO:0000313" key="2">
    <source>
        <dbReference type="Proteomes" id="UP000320811"/>
    </source>
</evidence>
<name>A0A561PR49_9BACT</name>
<dbReference type="EMBL" id="VIWO01000004">
    <property type="protein sequence ID" value="TWF40563.1"/>
    <property type="molecule type" value="Genomic_DNA"/>
</dbReference>
<protein>
    <submittedName>
        <fullName evidence="1">Gluconate 2-dehydrogenase subunit 3-like protein</fullName>
    </submittedName>
</protein>
<dbReference type="Proteomes" id="UP000320811">
    <property type="component" value="Unassembled WGS sequence"/>
</dbReference>
<sequence length="183" mass="20553">MAVNRRSAIKQLLYVSAGMALLPACLQHTSRASLTLKNISVDGDQEKMLAELADTIIPPTTTPGAKALSTHLFTLIMMDDCYKKEEQQQWMNGLKAFEQANKKLNGRSFLESTTPQREALLTSLEAAKDSKDDLSFFYRATKRLTIQAYTQSKYFMTNVDIYELVPARYKGCVPFKPSARKTA</sequence>
<evidence type="ECO:0000313" key="1">
    <source>
        <dbReference type="EMBL" id="TWF40563.1"/>
    </source>
</evidence>